<sequence length="173" mass="18557">MQEPMKTKQTDAEDWLSALIDGELGDEASPERIGRLAKDDAMKARWSEYCLIGDALRGLPASSRPPARLYAALAEEPTVLAPVARPMRRQPGLWLAAAATVAAVTWMVFKAAPNEQAPVPMAAQSVPQPAAQQVAGVDVADYLAAHQDYAQALTSTTDMHFSRATLTVSEAAR</sequence>
<name>A0A4R3JV75_9PROT</name>
<comment type="caution">
    <text evidence="3">The sequence shown here is derived from an EMBL/GenBank/DDBJ whole genome shotgun (WGS) entry which is preliminary data.</text>
</comment>
<dbReference type="RefSeq" id="WP_126463096.1">
    <property type="nucleotide sequence ID" value="NZ_AP018721.1"/>
</dbReference>
<keyword evidence="4" id="KW-1185">Reference proteome</keyword>
<dbReference type="SUPFAM" id="SSF89069">
    <property type="entry name" value="N-terminal, cytoplasmic domain of anti-sigmaE factor RseA"/>
    <property type="match status" value="1"/>
</dbReference>
<dbReference type="InterPro" id="IPR005572">
    <property type="entry name" value="Anti-sigma_E_RseA_N"/>
</dbReference>
<dbReference type="EMBL" id="SLZY01000016">
    <property type="protein sequence ID" value="TCS70431.1"/>
    <property type="molecule type" value="Genomic_DNA"/>
</dbReference>
<evidence type="ECO:0000313" key="3">
    <source>
        <dbReference type="EMBL" id="TCS70431.1"/>
    </source>
</evidence>
<dbReference type="PANTHER" id="PTHR38104:SF1">
    <property type="entry name" value="ANTI-SIGMA-E FACTOR RSEA"/>
    <property type="match status" value="1"/>
</dbReference>
<proteinExistence type="predicted"/>
<dbReference type="Proteomes" id="UP000295135">
    <property type="component" value="Unassembled WGS sequence"/>
</dbReference>
<dbReference type="PANTHER" id="PTHR38104">
    <property type="match status" value="1"/>
</dbReference>
<dbReference type="AlphaFoldDB" id="A0A4R3JV75"/>
<evidence type="ECO:0000313" key="4">
    <source>
        <dbReference type="Proteomes" id="UP000295135"/>
    </source>
</evidence>
<feature type="transmembrane region" description="Helical" evidence="1">
    <location>
        <begin position="92"/>
        <end position="109"/>
    </location>
</feature>
<keyword evidence="1" id="KW-0812">Transmembrane</keyword>
<dbReference type="InterPro" id="IPR052383">
    <property type="entry name" value="Anti-sigma-E_RseA-like"/>
</dbReference>
<dbReference type="GO" id="GO:0016989">
    <property type="term" value="F:sigma factor antagonist activity"/>
    <property type="evidence" value="ECO:0007669"/>
    <property type="project" value="InterPro"/>
</dbReference>
<evidence type="ECO:0000259" key="2">
    <source>
        <dbReference type="Pfam" id="PF03872"/>
    </source>
</evidence>
<gene>
    <name evidence="3" type="ORF">EDC61_11630</name>
</gene>
<dbReference type="Pfam" id="PF03872">
    <property type="entry name" value="RseA_N"/>
    <property type="match status" value="1"/>
</dbReference>
<keyword evidence="1" id="KW-1133">Transmembrane helix</keyword>
<protein>
    <submittedName>
        <fullName evidence="3">RseA-like anti sigma(E) protein</fullName>
    </submittedName>
</protein>
<evidence type="ECO:0000256" key="1">
    <source>
        <dbReference type="SAM" id="Phobius"/>
    </source>
</evidence>
<keyword evidence="1" id="KW-0472">Membrane</keyword>
<reference evidence="3 4" key="1">
    <citation type="submission" date="2019-03" db="EMBL/GenBank/DDBJ databases">
        <title>Genomic Encyclopedia of Type Strains, Phase IV (KMG-IV): sequencing the most valuable type-strain genomes for metagenomic binning, comparative biology and taxonomic classification.</title>
        <authorList>
            <person name="Goeker M."/>
        </authorList>
    </citation>
    <scope>NUCLEOTIDE SEQUENCE [LARGE SCALE GENOMIC DNA]</scope>
    <source>
        <strain evidence="3 4">DSM 103923</strain>
    </source>
</reference>
<dbReference type="OrthoDB" id="8561243at2"/>
<dbReference type="CDD" id="cd16328">
    <property type="entry name" value="RseA_N"/>
    <property type="match status" value="1"/>
</dbReference>
<dbReference type="Gene3D" id="1.10.10.880">
    <property type="entry name" value="Anti sigma-E protein RseA, N-terminal domain"/>
    <property type="match status" value="1"/>
</dbReference>
<organism evidence="3 4">
    <name type="scientific">Sulfuritortus calidifontis</name>
    <dbReference type="NCBI Taxonomy" id="1914471"/>
    <lineage>
        <taxon>Bacteria</taxon>
        <taxon>Pseudomonadati</taxon>
        <taxon>Pseudomonadota</taxon>
        <taxon>Betaproteobacteria</taxon>
        <taxon>Nitrosomonadales</taxon>
        <taxon>Thiobacillaceae</taxon>
        <taxon>Sulfuritortus</taxon>
    </lineage>
</organism>
<accession>A0A4R3JV75</accession>
<dbReference type="InterPro" id="IPR036147">
    <property type="entry name" value="Anti-sigma_E_RseA_N_sf"/>
</dbReference>
<feature type="domain" description="Anti sigma-E protein RseA N-terminal" evidence="2">
    <location>
        <begin position="13"/>
        <end position="86"/>
    </location>
</feature>